<dbReference type="Pfam" id="PF06304">
    <property type="entry name" value="DUF1048"/>
    <property type="match status" value="1"/>
</dbReference>
<gene>
    <name evidence="1" type="ORF">SOCEGT47_049400</name>
</gene>
<dbReference type="InterPro" id="IPR008316">
    <property type="entry name" value="UCP029876"/>
</dbReference>
<evidence type="ECO:0000313" key="1">
    <source>
        <dbReference type="EMBL" id="AUX24403.1"/>
    </source>
</evidence>
<accession>A0A4P2Q5Y7</accession>
<dbReference type="Proteomes" id="UP000295781">
    <property type="component" value="Chromosome"/>
</dbReference>
<evidence type="ECO:0000313" key="2">
    <source>
        <dbReference type="Proteomes" id="UP000295781"/>
    </source>
</evidence>
<name>A0A4P2Q5Y7_SORCE</name>
<dbReference type="OrthoDB" id="8083683at2"/>
<dbReference type="Gene3D" id="1.10.1900.10">
    <property type="entry name" value="c-terminal domain of poly(a) binding protein"/>
    <property type="match status" value="1"/>
</dbReference>
<evidence type="ECO:0008006" key="3">
    <source>
        <dbReference type="Google" id="ProtNLM"/>
    </source>
</evidence>
<sequence length="119" mass="13646">MFISKLISKMIGEKGQWRQYKARVRQLPASYRTAVDALERYLMYSGTGGDGTAIYADLVDLFEQSAANRTPIRQIVGEDPVEFIETFVRNYPKGEWIIRERERLTNAIERAAEEEARGA</sequence>
<dbReference type="EMBL" id="CP012670">
    <property type="protein sequence ID" value="AUX24403.1"/>
    <property type="molecule type" value="Genomic_DNA"/>
</dbReference>
<protein>
    <recommendedName>
        <fullName evidence="3">DUF1048 domain-containing protein</fullName>
    </recommendedName>
</protein>
<proteinExistence type="predicted"/>
<dbReference type="AlphaFoldDB" id="A0A4P2Q5Y7"/>
<reference evidence="1 2" key="1">
    <citation type="submission" date="2015-09" db="EMBL/GenBank/DDBJ databases">
        <title>Sorangium comparison.</title>
        <authorList>
            <person name="Zaburannyi N."/>
            <person name="Bunk B."/>
            <person name="Overmann J."/>
            <person name="Mueller R."/>
        </authorList>
    </citation>
    <scope>NUCLEOTIDE SEQUENCE [LARGE SCALE GENOMIC DNA]</scope>
    <source>
        <strain evidence="1 2">So ceGT47</strain>
    </source>
</reference>
<dbReference type="SUPFAM" id="SSF158560">
    <property type="entry name" value="BH3980-like"/>
    <property type="match status" value="1"/>
</dbReference>
<organism evidence="1 2">
    <name type="scientific">Sorangium cellulosum</name>
    <name type="common">Polyangium cellulosum</name>
    <dbReference type="NCBI Taxonomy" id="56"/>
    <lineage>
        <taxon>Bacteria</taxon>
        <taxon>Pseudomonadati</taxon>
        <taxon>Myxococcota</taxon>
        <taxon>Polyangia</taxon>
        <taxon>Polyangiales</taxon>
        <taxon>Polyangiaceae</taxon>
        <taxon>Sorangium</taxon>
    </lineage>
</organism>